<dbReference type="STRING" id="6280.A0A0N4T004"/>
<proteinExistence type="predicted"/>
<sequence>MEREKMTIIESDRLEKQLQLALCFPLPYIRNYCKVLPLQFCPAEKYYYYYYFSFLNYLLINYLHFIAAAAAAAAMNSIITILLSILFFFNIPSRSLHKHNAHSDKDIISALVMAVSTEQSSVQAQQPHAVPALLKFWGHRKKRNNAYGDEAVPPTAGLTLPMPAPAEQAPAQAGQPYAAIVPAPVESSGYRKKRNNAYGDEAVPPTAGLTLPMPAPAEQAPAQAGQPYAAIVPAPVESSGYRKKRNNAYGDGSFLQLQNWQ</sequence>
<reference evidence="3 4" key="2">
    <citation type="submission" date="2018-11" db="EMBL/GenBank/DDBJ databases">
        <authorList>
            <consortium name="Pathogen Informatics"/>
        </authorList>
    </citation>
    <scope>NUCLEOTIDE SEQUENCE [LARGE SCALE GENOMIC DNA]</scope>
</reference>
<organism evidence="5">
    <name type="scientific">Brugia pahangi</name>
    <name type="common">Filarial nematode worm</name>
    <dbReference type="NCBI Taxonomy" id="6280"/>
    <lineage>
        <taxon>Eukaryota</taxon>
        <taxon>Metazoa</taxon>
        <taxon>Ecdysozoa</taxon>
        <taxon>Nematoda</taxon>
        <taxon>Chromadorea</taxon>
        <taxon>Rhabditida</taxon>
        <taxon>Spirurina</taxon>
        <taxon>Spiruromorpha</taxon>
        <taxon>Filarioidea</taxon>
        <taxon>Onchocercidae</taxon>
        <taxon>Brugia</taxon>
    </lineage>
</organism>
<protein>
    <submittedName>
        <fullName evidence="3 5">Uncharacterized protein</fullName>
    </submittedName>
</protein>
<dbReference type="WBParaSite" id="BPAG_0000139901-mRNA-1">
    <property type="protein sequence ID" value="BPAG_0000139901-mRNA-1"/>
    <property type="gene ID" value="BPAG_0000139901"/>
</dbReference>
<feature type="region of interest" description="Disordered" evidence="1">
    <location>
        <begin position="241"/>
        <end position="261"/>
    </location>
</feature>
<keyword evidence="2" id="KW-0472">Membrane</keyword>
<evidence type="ECO:0000256" key="1">
    <source>
        <dbReference type="SAM" id="MobiDB-lite"/>
    </source>
</evidence>
<keyword evidence="2" id="KW-1133">Transmembrane helix</keyword>
<dbReference type="EMBL" id="UZAD01000106">
    <property type="protein sequence ID" value="VDN82586.1"/>
    <property type="molecule type" value="Genomic_DNA"/>
</dbReference>
<gene>
    <name evidence="3" type="ORF">BPAG_LOCUS1400</name>
</gene>
<dbReference type="PANTHER" id="PTHR36514">
    <property type="entry name" value="PROTEIN CBG00436"/>
    <property type="match status" value="1"/>
</dbReference>
<accession>A0A0N4T004</accession>
<reference evidence="5" key="1">
    <citation type="submission" date="2017-02" db="UniProtKB">
        <authorList>
            <consortium name="WormBaseParasite"/>
        </authorList>
    </citation>
    <scope>IDENTIFICATION</scope>
</reference>
<name>A0A0N4T004_BRUPA</name>
<feature type="transmembrane region" description="Helical" evidence="2">
    <location>
        <begin position="62"/>
        <end position="89"/>
    </location>
</feature>
<evidence type="ECO:0000313" key="5">
    <source>
        <dbReference type="WBParaSite" id="BPAG_0000139901-mRNA-1"/>
    </source>
</evidence>
<keyword evidence="4" id="KW-1185">Reference proteome</keyword>
<evidence type="ECO:0000313" key="4">
    <source>
        <dbReference type="Proteomes" id="UP000278627"/>
    </source>
</evidence>
<keyword evidence="2" id="KW-0812">Transmembrane</keyword>
<evidence type="ECO:0000256" key="2">
    <source>
        <dbReference type="SAM" id="Phobius"/>
    </source>
</evidence>
<dbReference type="Proteomes" id="UP000278627">
    <property type="component" value="Unassembled WGS sequence"/>
</dbReference>
<dbReference type="AlphaFoldDB" id="A0A0N4T004"/>
<dbReference type="PANTHER" id="PTHR36514:SF3">
    <property type="entry name" value="ASCARIS SUUM EPICUTICLIN PROTEIN RELATED"/>
    <property type="match status" value="1"/>
</dbReference>
<evidence type="ECO:0000313" key="3">
    <source>
        <dbReference type="EMBL" id="VDN82586.1"/>
    </source>
</evidence>